<accession>A0A8S4AHZ5</accession>
<protein>
    <submittedName>
        <fullName evidence="10">(Atlantic silverside) hypothetical protein</fullName>
    </submittedName>
</protein>
<evidence type="ECO:0000256" key="7">
    <source>
        <dbReference type="SAM" id="MobiDB-lite"/>
    </source>
</evidence>
<keyword evidence="5" id="KW-1064">Adaptive immunity</keyword>
<keyword evidence="11" id="KW-1185">Reference proteome</keyword>
<keyword evidence="8" id="KW-0472">Membrane</keyword>
<dbReference type="AlphaFoldDB" id="A0A8S4AHZ5"/>
<evidence type="ECO:0000313" key="10">
    <source>
        <dbReference type="EMBL" id="CAG5865742.1"/>
    </source>
</evidence>
<dbReference type="OrthoDB" id="9941225at2759"/>
<dbReference type="PANTHER" id="PTHR10035">
    <property type="entry name" value="T-CELL SURFACE GLYCOPROTEIN CD3 ZETA CHAIN"/>
    <property type="match status" value="1"/>
</dbReference>
<feature type="compositionally biased region" description="Basic residues" evidence="7">
    <location>
        <begin position="90"/>
        <end position="102"/>
    </location>
</feature>
<evidence type="ECO:0000256" key="8">
    <source>
        <dbReference type="SAM" id="Phobius"/>
    </source>
</evidence>
<dbReference type="Pfam" id="PF11628">
    <property type="entry name" value="TCR_zetazeta"/>
    <property type="match status" value="1"/>
</dbReference>
<organism evidence="10 11">
    <name type="scientific">Menidia menidia</name>
    <name type="common">Atlantic silverside</name>
    <dbReference type="NCBI Taxonomy" id="238744"/>
    <lineage>
        <taxon>Eukaryota</taxon>
        <taxon>Metazoa</taxon>
        <taxon>Chordata</taxon>
        <taxon>Craniata</taxon>
        <taxon>Vertebrata</taxon>
        <taxon>Euteleostomi</taxon>
        <taxon>Actinopterygii</taxon>
        <taxon>Neopterygii</taxon>
        <taxon>Teleostei</taxon>
        <taxon>Neoteleostei</taxon>
        <taxon>Acanthomorphata</taxon>
        <taxon>Ovalentaria</taxon>
        <taxon>Atherinomorphae</taxon>
        <taxon>Atheriniformes</taxon>
        <taxon>Atherinopsidae</taxon>
        <taxon>Menidiinae</taxon>
        <taxon>Menidia</taxon>
    </lineage>
</organism>
<evidence type="ECO:0000313" key="11">
    <source>
        <dbReference type="Proteomes" id="UP000677803"/>
    </source>
</evidence>
<gene>
    <name evidence="10" type="ORF">MMEN_LOCUS2390</name>
</gene>
<keyword evidence="8" id="KW-0812">Transmembrane</keyword>
<comment type="subcellular location">
    <subcellularLocation>
        <location evidence="1">Cell membrane</location>
        <topology evidence="1">Single-pass type I membrane protein</topology>
    </subcellularLocation>
</comment>
<dbReference type="GO" id="GO:0098797">
    <property type="term" value="C:plasma membrane protein complex"/>
    <property type="evidence" value="ECO:0007669"/>
    <property type="project" value="UniProtKB-ARBA"/>
</dbReference>
<keyword evidence="9" id="KW-0732">Signal</keyword>
<feature type="chain" id="PRO_5035929838" evidence="9">
    <location>
        <begin position="21"/>
        <end position="128"/>
    </location>
</feature>
<sequence>MDTLRTGVFLLCGLLVPASCADVFFTDPVICYFLDAFLMVYCIAATALFFREKFSKIPPVEDLEEDDGGVYQELERPADPSPYQVLQPPKGRKKGGRKKKSPNRAQQEEQDPYESLSPRATPAPRPPR</sequence>
<dbReference type="GO" id="GO:0002250">
    <property type="term" value="P:adaptive immune response"/>
    <property type="evidence" value="ECO:0007669"/>
    <property type="project" value="UniProtKB-KW"/>
</dbReference>
<evidence type="ECO:0000256" key="4">
    <source>
        <dbReference type="ARBA" id="ARBA00022859"/>
    </source>
</evidence>
<name>A0A8S4AHZ5_9TELE</name>
<dbReference type="InterPro" id="IPR024128">
    <property type="entry name" value="T-cell_CD3_zeta"/>
</dbReference>
<evidence type="ECO:0000256" key="2">
    <source>
        <dbReference type="ARBA" id="ARBA00022475"/>
    </source>
</evidence>
<keyword evidence="6" id="KW-0675">Receptor</keyword>
<evidence type="ECO:0000256" key="9">
    <source>
        <dbReference type="SAM" id="SignalP"/>
    </source>
</evidence>
<dbReference type="EMBL" id="CAJRST010001113">
    <property type="protein sequence ID" value="CAG5865742.1"/>
    <property type="molecule type" value="Genomic_DNA"/>
</dbReference>
<feature type="transmembrane region" description="Helical" evidence="8">
    <location>
        <begin position="30"/>
        <end position="50"/>
    </location>
</feature>
<comment type="caution">
    <text evidence="10">The sequence shown here is derived from an EMBL/GenBank/DDBJ whole genome shotgun (WGS) entry which is preliminary data.</text>
</comment>
<dbReference type="Proteomes" id="UP000677803">
    <property type="component" value="Unassembled WGS sequence"/>
</dbReference>
<evidence type="ECO:0000256" key="5">
    <source>
        <dbReference type="ARBA" id="ARBA00023130"/>
    </source>
</evidence>
<dbReference type="InterPro" id="IPR021663">
    <property type="entry name" value="CD3_zeta/IgE_Fc_rcpt_gamma"/>
</dbReference>
<evidence type="ECO:0000256" key="1">
    <source>
        <dbReference type="ARBA" id="ARBA00004251"/>
    </source>
</evidence>
<keyword evidence="8" id="KW-1133">Transmembrane helix</keyword>
<reference evidence="10" key="1">
    <citation type="submission" date="2021-05" db="EMBL/GenBank/DDBJ databases">
        <authorList>
            <person name="Tigano A."/>
        </authorList>
    </citation>
    <scope>NUCLEOTIDE SEQUENCE</scope>
</reference>
<keyword evidence="4" id="KW-0391">Immunity</keyword>
<evidence type="ECO:0000256" key="6">
    <source>
        <dbReference type="ARBA" id="ARBA00023170"/>
    </source>
</evidence>
<feature type="region of interest" description="Disordered" evidence="7">
    <location>
        <begin position="61"/>
        <end position="128"/>
    </location>
</feature>
<dbReference type="PANTHER" id="PTHR10035:SF2">
    <property type="entry name" value="T-CELL SURFACE GLYCOPROTEIN CD3 ZETA CHAIN"/>
    <property type="match status" value="1"/>
</dbReference>
<feature type="signal peptide" evidence="9">
    <location>
        <begin position="1"/>
        <end position="20"/>
    </location>
</feature>
<evidence type="ECO:0000256" key="3">
    <source>
        <dbReference type="ARBA" id="ARBA00022553"/>
    </source>
</evidence>
<proteinExistence type="predicted"/>
<keyword evidence="3" id="KW-0597">Phosphoprotein</keyword>
<keyword evidence="2" id="KW-1003">Cell membrane</keyword>